<dbReference type="InterPro" id="IPR036513">
    <property type="entry name" value="STAS_dom_sf"/>
</dbReference>
<evidence type="ECO:0000313" key="8">
    <source>
        <dbReference type="Proteomes" id="UP000076874"/>
    </source>
</evidence>
<evidence type="ECO:0000313" key="7">
    <source>
        <dbReference type="EMBL" id="OAA68478.1"/>
    </source>
</evidence>
<feature type="transmembrane region" description="Helical" evidence="5">
    <location>
        <begin position="275"/>
        <end position="294"/>
    </location>
</feature>
<evidence type="ECO:0000256" key="1">
    <source>
        <dbReference type="ARBA" id="ARBA00004141"/>
    </source>
</evidence>
<dbReference type="NCBIfam" id="TIGR00815">
    <property type="entry name" value="sulP"/>
    <property type="match status" value="1"/>
</dbReference>
<feature type="domain" description="STAS" evidence="6">
    <location>
        <begin position="597"/>
        <end position="735"/>
    </location>
</feature>
<comment type="caution">
    <text evidence="7">The sequence shown here is derived from an EMBL/GenBank/DDBJ whole genome shotgun (WGS) entry which is preliminary data.</text>
</comment>
<feature type="transmembrane region" description="Helical" evidence="5">
    <location>
        <begin position="138"/>
        <end position="157"/>
    </location>
</feature>
<keyword evidence="2 5" id="KW-0812">Transmembrane</keyword>
<dbReference type="AlphaFoldDB" id="A0A168AAJ2"/>
<feature type="transmembrane region" description="Helical" evidence="5">
    <location>
        <begin position="189"/>
        <end position="209"/>
    </location>
</feature>
<dbReference type="GO" id="GO:0008271">
    <property type="term" value="F:secondary active sulfate transmembrane transporter activity"/>
    <property type="evidence" value="ECO:0007669"/>
    <property type="project" value="InterPro"/>
</dbReference>
<organism evidence="7 8">
    <name type="scientific">Niveomyces insectorum RCEF 264</name>
    <dbReference type="NCBI Taxonomy" id="1081102"/>
    <lineage>
        <taxon>Eukaryota</taxon>
        <taxon>Fungi</taxon>
        <taxon>Dikarya</taxon>
        <taxon>Ascomycota</taxon>
        <taxon>Pezizomycotina</taxon>
        <taxon>Sordariomycetes</taxon>
        <taxon>Hypocreomycetidae</taxon>
        <taxon>Hypocreales</taxon>
        <taxon>Cordycipitaceae</taxon>
        <taxon>Niveomyces</taxon>
    </lineage>
</organism>
<dbReference type="FunFam" id="3.30.750.24:FF:000024">
    <property type="entry name" value="Sulfate permease 2"/>
    <property type="match status" value="1"/>
</dbReference>
<dbReference type="Pfam" id="PF01740">
    <property type="entry name" value="STAS"/>
    <property type="match status" value="1"/>
</dbReference>
<dbReference type="PROSITE" id="PS01130">
    <property type="entry name" value="SLC26A"/>
    <property type="match status" value="1"/>
</dbReference>
<dbReference type="GO" id="GO:0016020">
    <property type="term" value="C:membrane"/>
    <property type="evidence" value="ECO:0007669"/>
    <property type="project" value="UniProtKB-SubCell"/>
</dbReference>
<dbReference type="Proteomes" id="UP000076874">
    <property type="component" value="Unassembled WGS sequence"/>
</dbReference>
<dbReference type="STRING" id="1081102.A0A168AAJ2"/>
<feature type="transmembrane region" description="Helical" evidence="5">
    <location>
        <begin position="216"/>
        <end position="239"/>
    </location>
</feature>
<dbReference type="OrthoDB" id="288203at2759"/>
<gene>
    <name evidence="7" type="ORF">SPI_00673</name>
</gene>
<keyword evidence="4 5" id="KW-0472">Membrane</keyword>
<dbReference type="EMBL" id="AZHD01000001">
    <property type="protein sequence ID" value="OAA68478.1"/>
    <property type="molecule type" value="Genomic_DNA"/>
</dbReference>
<dbReference type="PROSITE" id="PS50801">
    <property type="entry name" value="STAS"/>
    <property type="match status" value="1"/>
</dbReference>
<dbReference type="SUPFAM" id="SSF52091">
    <property type="entry name" value="SpoIIaa-like"/>
    <property type="match status" value="1"/>
</dbReference>
<feature type="transmembrane region" description="Helical" evidence="5">
    <location>
        <begin position="486"/>
        <end position="506"/>
    </location>
</feature>
<proteinExistence type="predicted"/>
<evidence type="ECO:0000256" key="4">
    <source>
        <dbReference type="ARBA" id="ARBA00023136"/>
    </source>
</evidence>
<keyword evidence="8" id="KW-1185">Reference proteome</keyword>
<dbReference type="InterPro" id="IPR011547">
    <property type="entry name" value="SLC26A/SulP_dom"/>
</dbReference>
<sequence length="858" mass="93450">MPGAKATKIGHALAKGLGIKVEKPIAYEDEVTRGESVFSADDTWVEEPPHTVDFFLRGVPTGKEVVDYIISLFPFLSWIGHYNFQWLVGDLVAGMLVLTDTSGACPHPLFKVADTMPGITVGAVVVPQGMSYATLANLAPQFGLYSSFMGVLVYWFFATSKDITIGPVAVMSQLTGNIVISVAKDLPDVPAHVIASALSVLAGAIVLFIGLIRCGWIVDLISLPALSAYMTGSAISIAAGQVPTMLGESGFDTRAPTYKVIINTLKFLPKCKLDAAMGLTALAMLYIIRIFCSVSARRYPRKQRLFFFLSTLRTVFVMLLYTMISWLVNRHHRKKPLFKILQTVPRGFKNAAVPVIDKTIIKGFISYLPVTVIVLLMEHIAISKSFGRVNNYTINPSQEMVAIGMTNVFGPFLGGYPATGSFSRTAIKSKAGVRTPLAGVITAIVVLLAIYALPPLFYYIPSASLSGVVIHAVGDLITPPNTVYQFWRVSPFEVLIFFVGVIVTVFTSIEDGIYSTISISAAMLLFRILKASGTFLGRVKVHSVLGDHVIGQDHHEVIGPYGSVQGLSNELAARSVFLPIDHADGSNPHVELETPYPGVFIYRFSNGYTYPNASHALEYLTQYIFQHTRRTNLSSYPRPGDRPWNDPGPTSRQLKRLAAGDVDAVDAAAIHKNLPTLKAIILDFSSVHYLDITSVQTLIDVRNQLDRYASPYAVDWHIACVNNRWSKRALVAAGFGYPTALQDGPHRRWKAIFSVADIGGRDSAAAQAEQEENRELQPGTVKSRAVLDIEEARSSDGAGSVEDAKLKSNERLKGVTVHGLNRPLFHVDLTSALQSAIANIEAREAHEVDTPSGSVSKA</sequence>
<dbReference type="Pfam" id="PF00916">
    <property type="entry name" value="Sulfate_transp"/>
    <property type="match status" value="1"/>
</dbReference>
<evidence type="ECO:0000256" key="5">
    <source>
        <dbReference type="SAM" id="Phobius"/>
    </source>
</evidence>
<comment type="subcellular location">
    <subcellularLocation>
        <location evidence="1">Membrane</location>
        <topology evidence="1">Multi-pass membrane protein</topology>
    </subcellularLocation>
</comment>
<dbReference type="PANTHER" id="PTHR11814">
    <property type="entry name" value="SULFATE TRANSPORTER"/>
    <property type="match status" value="1"/>
</dbReference>
<name>A0A168AAJ2_9HYPO</name>
<reference evidence="7 8" key="1">
    <citation type="journal article" date="2016" name="Genome Biol. Evol.">
        <title>Divergent and convergent evolution of fungal pathogenicity.</title>
        <authorList>
            <person name="Shang Y."/>
            <person name="Xiao G."/>
            <person name="Zheng P."/>
            <person name="Cen K."/>
            <person name="Zhan S."/>
            <person name="Wang C."/>
        </authorList>
    </citation>
    <scope>NUCLEOTIDE SEQUENCE [LARGE SCALE GENOMIC DNA]</scope>
    <source>
        <strain evidence="7 8">RCEF 264</strain>
    </source>
</reference>
<feature type="transmembrane region" description="Helical" evidence="5">
    <location>
        <begin position="431"/>
        <end position="450"/>
    </location>
</feature>
<accession>A0A168AAJ2</accession>
<dbReference type="Gene3D" id="3.30.750.24">
    <property type="entry name" value="STAS domain"/>
    <property type="match status" value="1"/>
</dbReference>
<evidence type="ECO:0000256" key="2">
    <source>
        <dbReference type="ARBA" id="ARBA00022692"/>
    </source>
</evidence>
<keyword evidence="3 5" id="KW-1133">Transmembrane helix</keyword>
<feature type="transmembrane region" description="Helical" evidence="5">
    <location>
        <begin position="364"/>
        <end position="382"/>
    </location>
</feature>
<evidence type="ECO:0000259" key="6">
    <source>
        <dbReference type="PROSITE" id="PS50801"/>
    </source>
</evidence>
<evidence type="ECO:0000256" key="3">
    <source>
        <dbReference type="ARBA" id="ARBA00022989"/>
    </source>
</evidence>
<dbReference type="InterPro" id="IPR018045">
    <property type="entry name" value="S04_transporter_CS"/>
</dbReference>
<dbReference type="CDD" id="cd07042">
    <property type="entry name" value="STAS_SulP_like_sulfate_transporter"/>
    <property type="match status" value="1"/>
</dbReference>
<dbReference type="InterPro" id="IPR001902">
    <property type="entry name" value="SLC26A/SulP_fam"/>
</dbReference>
<feature type="transmembrane region" description="Helical" evidence="5">
    <location>
        <begin position="306"/>
        <end position="328"/>
    </location>
</feature>
<dbReference type="InterPro" id="IPR002645">
    <property type="entry name" value="STAS_dom"/>
</dbReference>
<protein>
    <submittedName>
        <fullName evidence="7">Sulfate permease</fullName>
    </submittedName>
</protein>
<feature type="transmembrane region" description="Helical" evidence="5">
    <location>
        <begin position="512"/>
        <end position="529"/>
    </location>
</feature>